<keyword evidence="3" id="KW-1185">Reference proteome</keyword>
<evidence type="ECO:0000256" key="1">
    <source>
        <dbReference type="SAM" id="MobiDB-lite"/>
    </source>
</evidence>
<reference evidence="2" key="2">
    <citation type="submission" date="2013-10" db="EMBL/GenBank/DDBJ databases">
        <authorList>
            <person name="Aslett M."/>
        </authorList>
    </citation>
    <scope>NUCLEOTIDE SEQUENCE [LARGE SCALE GENOMIC DNA]</scope>
    <source>
        <strain evidence="2">Houghton</strain>
    </source>
</reference>
<dbReference type="AlphaFoldDB" id="U6GYN7"/>
<reference evidence="2" key="1">
    <citation type="submission" date="2013-10" db="EMBL/GenBank/DDBJ databases">
        <title>Genomic analysis of the causative agents of coccidiosis in chickens.</title>
        <authorList>
            <person name="Reid A.J."/>
            <person name="Blake D."/>
            <person name="Billington K."/>
            <person name="Browne H."/>
            <person name="Dunn M."/>
            <person name="Hung S."/>
            <person name="Kawahara F."/>
            <person name="Miranda-Saavedra D."/>
            <person name="Mourier T."/>
            <person name="Nagra H."/>
            <person name="Otto T.D."/>
            <person name="Rawlings N."/>
            <person name="Sanchez A."/>
            <person name="Sanders M."/>
            <person name="Subramaniam C."/>
            <person name="Tay Y."/>
            <person name="Dear P."/>
            <person name="Doerig C."/>
            <person name="Gruber A."/>
            <person name="Parkinson J."/>
            <person name="Shirley M."/>
            <person name="Wan K.L."/>
            <person name="Berriman M."/>
            <person name="Tomley F."/>
            <person name="Pain A."/>
        </authorList>
    </citation>
    <scope>NUCLEOTIDE SEQUENCE [LARGE SCALE GENOMIC DNA]</scope>
    <source>
        <strain evidence="2">Houghton</strain>
    </source>
</reference>
<evidence type="ECO:0000313" key="2">
    <source>
        <dbReference type="EMBL" id="CDI85426.1"/>
    </source>
</evidence>
<feature type="region of interest" description="Disordered" evidence="1">
    <location>
        <begin position="17"/>
        <end position="81"/>
    </location>
</feature>
<sequence>MLFVRNRLEIATKALLLQDRPSGETEEEGAEEAEAEAEEEEGEEEEEEEEKEEERGEGPPSPGNEEHTLDRNTNPKFVVRP</sequence>
<dbReference type="EMBL" id="HG693820">
    <property type="protein sequence ID" value="CDI85426.1"/>
    <property type="molecule type" value="Genomic_DNA"/>
</dbReference>
<gene>
    <name evidence="2" type="ORF">EPH_0015590</name>
</gene>
<feature type="compositionally biased region" description="Acidic residues" evidence="1">
    <location>
        <begin position="24"/>
        <end position="52"/>
    </location>
</feature>
<dbReference type="Proteomes" id="UP000018201">
    <property type="component" value="Unassembled WGS sequence"/>
</dbReference>
<dbReference type="VEuPathDB" id="ToxoDB:EPH_0015590"/>
<accession>U6GYN7</accession>
<name>U6GYN7_9EIME</name>
<organism evidence="2 3">
    <name type="scientific">Eimeria praecox</name>
    <dbReference type="NCBI Taxonomy" id="51316"/>
    <lineage>
        <taxon>Eukaryota</taxon>
        <taxon>Sar</taxon>
        <taxon>Alveolata</taxon>
        <taxon>Apicomplexa</taxon>
        <taxon>Conoidasida</taxon>
        <taxon>Coccidia</taxon>
        <taxon>Eucoccidiorida</taxon>
        <taxon>Eimeriorina</taxon>
        <taxon>Eimeriidae</taxon>
        <taxon>Eimeria</taxon>
    </lineage>
</organism>
<proteinExistence type="predicted"/>
<protein>
    <submittedName>
        <fullName evidence="2">Uncharacterized protein</fullName>
    </submittedName>
</protein>
<evidence type="ECO:0000313" key="3">
    <source>
        <dbReference type="Proteomes" id="UP000018201"/>
    </source>
</evidence>